<dbReference type="EMBL" id="JADIND010000024">
    <property type="protein sequence ID" value="MBO8429961.1"/>
    <property type="molecule type" value="Genomic_DNA"/>
</dbReference>
<dbReference type="InterPro" id="IPR047216">
    <property type="entry name" value="Endonuclease_DUF559_bact"/>
</dbReference>
<feature type="domain" description="DUF559" evidence="1">
    <location>
        <begin position="9"/>
        <end position="53"/>
    </location>
</feature>
<dbReference type="PANTHER" id="PTHR38590:SF1">
    <property type="entry name" value="BLL0828 PROTEIN"/>
    <property type="match status" value="1"/>
</dbReference>
<comment type="caution">
    <text evidence="2">The sequence shown here is derived from an EMBL/GenBank/DDBJ whole genome shotgun (WGS) entry which is preliminary data.</text>
</comment>
<dbReference type="Pfam" id="PF04480">
    <property type="entry name" value="DUF559"/>
    <property type="match status" value="1"/>
</dbReference>
<evidence type="ECO:0000313" key="2">
    <source>
        <dbReference type="EMBL" id="MBO8429961.1"/>
    </source>
</evidence>
<protein>
    <submittedName>
        <fullName evidence="2">DUF559 domain-containing protein</fullName>
    </submittedName>
</protein>
<dbReference type="Proteomes" id="UP000823632">
    <property type="component" value="Unassembled WGS sequence"/>
</dbReference>
<sequence>MNNRYYNKKSLNYAKTLRSTQTECENILWNQLRAKRLNNIKFRRQVPIGKYIV</sequence>
<proteinExistence type="predicted"/>
<reference evidence="2" key="2">
    <citation type="journal article" date="2021" name="PeerJ">
        <title>Extensive microbial diversity within the chicken gut microbiome revealed by metagenomics and culture.</title>
        <authorList>
            <person name="Gilroy R."/>
            <person name="Ravi A."/>
            <person name="Getino M."/>
            <person name="Pursley I."/>
            <person name="Horton D.L."/>
            <person name="Alikhan N.F."/>
            <person name="Baker D."/>
            <person name="Gharbi K."/>
            <person name="Hall N."/>
            <person name="Watson M."/>
            <person name="Adriaenssens E.M."/>
            <person name="Foster-Nyarko E."/>
            <person name="Jarju S."/>
            <person name="Secka A."/>
            <person name="Antonio M."/>
            <person name="Oren A."/>
            <person name="Chaudhuri R.R."/>
            <person name="La Ragione R."/>
            <person name="Hildebrand F."/>
            <person name="Pallen M.J."/>
        </authorList>
    </citation>
    <scope>NUCLEOTIDE SEQUENCE</scope>
    <source>
        <strain evidence="2">10192</strain>
    </source>
</reference>
<evidence type="ECO:0000313" key="3">
    <source>
        <dbReference type="Proteomes" id="UP000823632"/>
    </source>
</evidence>
<dbReference type="InterPro" id="IPR007569">
    <property type="entry name" value="DUF559"/>
</dbReference>
<dbReference type="PANTHER" id="PTHR38590">
    <property type="entry name" value="BLL0828 PROTEIN"/>
    <property type="match status" value="1"/>
</dbReference>
<gene>
    <name evidence="2" type="ORF">IAC76_01105</name>
</gene>
<feature type="non-terminal residue" evidence="2">
    <location>
        <position position="53"/>
    </location>
</feature>
<dbReference type="AlphaFoldDB" id="A0A9D9DP38"/>
<name>A0A9D9DP38_9BACT</name>
<organism evidence="2 3">
    <name type="scientific">Candidatus Scatousia excrementipullorum</name>
    <dbReference type="NCBI Taxonomy" id="2840936"/>
    <lineage>
        <taxon>Bacteria</taxon>
        <taxon>Candidatus Scatousia</taxon>
    </lineage>
</organism>
<evidence type="ECO:0000259" key="1">
    <source>
        <dbReference type="Pfam" id="PF04480"/>
    </source>
</evidence>
<accession>A0A9D9DP38</accession>
<reference evidence="2" key="1">
    <citation type="submission" date="2020-10" db="EMBL/GenBank/DDBJ databases">
        <authorList>
            <person name="Gilroy R."/>
        </authorList>
    </citation>
    <scope>NUCLEOTIDE SEQUENCE</scope>
    <source>
        <strain evidence="2">10192</strain>
    </source>
</reference>